<proteinExistence type="predicted"/>
<dbReference type="RefSeq" id="WP_041538195.1">
    <property type="nucleotide sequence ID" value="NZ_CP027850.1"/>
</dbReference>
<dbReference type="EMBL" id="CP027850">
    <property type="protein sequence ID" value="AVQ01237.1"/>
    <property type="molecule type" value="Genomic_DNA"/>
</dbReference>
<reference evidence="1 2" key="1">
    <citation type="journal article" date="2015" name="Biotechnol. Bioeng.">
        <title>Genome sequence and phenotypic characterization of Caulobacter segnis.</title>
        <authorList>
            <person name="Patel S."/>
            <person name="Fletcher B."/>
            <person name="Scott D.C."/>
            <person name="Ely B."/>
        </authorList>
    </citation>
    <scope>NUCLEOTIDE SEQUENCE [LARGE SCALE GENOMIC DNA]</scope>
    <source>
        <strain evidence="1 2">TK0059</strain>
    </source>
</reference>
<sequence>MSTSDTKAFDVRVREDGAIEISGSAAAHTLMRIALTAKFQTQVSAEILLSPFVQELIDAVLKVTPYPPNIDWSEPGVLTPPAFLDVVGEVREFQARHQPATPLAELVQRALHPYQVPLDRLGLGTE</sequence>
<name>A0ABM6TDU1_9CAUL</name>
<protein>
    <submittedName>
        <fullName evidence="1">Uncharacterized protein</fullName>
    </submittedName>
</protein>
<keyword evidence="2" id="KW-1185">Reference proteome</keyword>
<dbReference type="Proteomes" id="UP000240527">
    <property type="component" value="Chromosome"/>
</dbReference>
<gene>
    <name evidence="1" type="ORF">B7G68_04795</name>
</gene>
<accession>A0ABM6TDU1</accession>
<organism evidence="1 2">
    <name type="scientific">Caulobacter segnis</name>
    <dbReference type="NCBI Taxonomy" id="88688"/>
    <lineage>
        <taxon>Bacteria</taxon>
        <taxon>Pseudomonadati</taxon>
        <taxon>Pseudomonadota</taxon>
        <taxon>Alphaproteobacteria</taxon>
        <taxon>Caulobacterales</taxon>
        <taxon>Caulobacteraceae</taxon>
        <taxon>Caulobacter</taxon>
    </lineage>
</organism>
<evidence type="ECO:0000313" key="1">
    <source>
        <dbReference type="EMBL" id="AVQ01237.1"/>
    </source>
</evidence>
<evidence type="ECO:0000313" key="2">
    <source>
        <dbReference type="Proteomes" id="UP000240527"/>
    </source>
</evidence>